<keyword evidence="2" id="KW-1185">Reference proteome</keyword>
<gene>
    <name evidence="1" type="ORF">Bccel_0874</name>
</gene>
<protein>
    <submittedName>
        <fullName evidence="1">Uncharacterized protein</fullName>
    </submittedName>
</protein>
<organism evidence="1 2">
    <name type="scientific">Pseudobacteroides cellulosolvens ATCC 35603 = DSM 2933</name>
    <dbReference type="NCBI Taxonomy" id="398512"/>
    <lineage>
        <taxon>Bacteria</taxon>
        <taxon>Bacillati</taxon>
        <taxon>Bacillota</taxon>
        <taxon>Clostridia</taxon>
        <taxon>Eubacteriales</taxon>
        <taxon>Oscillospiraceae</taxon>
        <taxon>Pseudobacteroides</taxon>
    </lineage>
</organism>
<evidence type="ECO:0000313" key="1">
    <source>
        <dbReference type="EMBL" id="KNY25614.1"/>
    </source>
</evidence>
<proteinExistence type="predicted"/>
<comment type="caution">
    <text evidence="1">The sequence shown here is derived from an EMBL/GenBank/DDBJ whole genome shotgun (WGS) entry which is preliminary data.</text>
</comment>
<sequence length="132" mass="14228">MVPKVSDDFNGIPNDIVNVEGESGLKLIRFEKEDLEKSSEAADWQIAIGVTETIASVFNIIPALGGYVTPIGVGATVTWGGSNLGSAASAVARECKLIPITYPFNLLKPAKKVYLPMPCKNEFFRLMLPVSK</sequence>
<evidence type="ECO:0000313" key="2">
    <source>
        <dbReference type="Proteomes" id="UP000036923"/>
    </source>
</evidence>
<dbReference type="STRING" id="398512.Bccel_0874"/>
<dbReference type="EMBL" id="LGTC01000001">
    <property type="protein sequence ID" value="KNY25614.1"/>
    <property type="molecule type" value="Genomic_DNA"/>
</dbReference>
<name>A0A0L6JIP3_9FIRM</name>
<reference evidence="2" key="1">
    <citation type="submission" date="2015-07" db="EMBL/GenBank/DDBJ databases">
        <title>Near-Complete Genome Sequence of the Cellulolytic Bacterium Bacteroides (Pseudobacteroides) cellulosolvens ATCC 35603.</title>
        <authorList>
            <person name="Dassa B."/>
            <person name="Utturkar S.M."/>
            <person name="Klingeman D.M."/>
            <person name="Hurt R.A."/>
            <person name="Keller M."/>
            <person name="Xu J."/>
            <person name="Reddy Y.H.K."/>
            <person name="Borovok I."/>
            <person name="Grinberg I.R."/>
            <person name="Lamed R."/>
            <person name="Zhivin O."/>
            <person name="Bayer E.A."/>
            <person name="Brown S.D."/>
        </authorList>
    </citation>
    <scope>NUCLEOTIDE SEQUENCE [LARGE SCALE GENOMIC DNA]</scope>
    <source>
        <strain evidence="2">DSM 2933</strain>
    </source>
</reference>
<dbReference type="Proteomes" id="UP000036923">
    <property type="component" value="Unassembled WGS sequence"/>
</dbReference>
<dbReference type="RefSeq" id="WP_050753087.1">
    <property type="nucleotide sequence ID" value="NZ_LGTC01000001.1"/>
</dbReference>
<accession>A0A0L6JIP3</accession>
<dbReference type="AlphaFoldDB" id="A0A0L6JIP3"/>